<name>A0A2R5GBB2_9STRA</name>
<evidence type="ECO:0000313" key="5">
    <source>
        <dbReference type="EMBL" id="GBG25843.1"/>
    </source>
</evidence>
<dbReference type="SUPFAM" id="SSF54001">
    <property type="entry name" value="Cysteine proteinases"/>
    <property type="match status" value="2"/>
</dbReference>
<evidence type="ECO:0000256" key="1">
    <source>
        <dbReference type="ARBA" id="ARBA00008455"/>
    </source>
</evidence>
<dbReference type="InterPro" id="IPR013128">
    <property type="entry name" value="Peptidase_C1A"/>
</dbReference>
<evidence type="ECO:0000256" key="3">
    <source>
        <dbReference type="SAM" id="SignalP"/>
    </source>
</evidence>
<dbReference type="AlphaFoldDB" id="A0A2R5GBB2"/>
<feature type="chain" id="PRO_5018594448" evidence="3">
    <location>
        <begin position="22"/>
        <end position="560"/>
    </location>
</feature>
<protein>
    <submittedName>
        <fullName evidence="5">Cathepsin Z</fullName>
    </submittedName>
</protein>
<dbReference type="PANTHER" id="PTHR12411">
    <property type="entry name" value="CYSTEINE PROTEASE FAMILY C1-RELATED"/>
    <property type="match status" value="1"/>
</dbReference>
<evidence type="ECO:0000313" key="6">
    <source>
        <dbReference type="Proteomes" id="UP000241890"/>
    </source>
</evidence>
<evidence type="ECO:0000256" key="2">
    <source>
        <dbReference type="ARBA" id="ARBA00023145"/>
    </source>
</evidence>
<reference evidence="5 6" key="1">
    <citation type="submission" date="2017-12" db="EMBL/GenBank/DDBJ databases">
        <title>Sequencing, de novo assembly and annotation of complete genome of a new Thraustochytrid species, strain FCC1311.</title>
        <authorList>
            <person name="Sedici K."/>
            <person name="Godart F."/>
            <person name="Aiese Cigliano R."/>
            <person name="Sanseverino W."/>
            <person name="Barakat M."/>
            <person name="Ortet P."/>
            <person name="Marechal E."/>
            <person name="Cagnac O."/>
            <person name="Amato A."/>
        </authorList>
    </citation>
    <scope>NUCLEOTIDE SEQUENCE [LARGE SCALE GENOMIC DNA]</scope>
</reference>
<evidence type="ECO:0000259" key="4">
    <source>
        <dbReference type="SMART" id="SM00645"/>
    </source>
</evidence>
<gene>
    <name evidence="5" type="ORF">FCC1311_020622</name>
</gene>
<keyword evidence="3" id="KW-0732">Signal</keyword>
<proteinExistence type="inferred from homology"/>
<feature type="signal peptide" evidence="3">
    <location>
        <begin position="1"/>
        <end position="21"/>
    </location>
</feature>
<dbReference type="Gene3D" id="3.90.70.10">
    <property type="entry name" value="Cysteine proteinases"/>
    <property type="match status" value="2"/>
</dbReference>
<sequence>MSASRVVLVVLAAFMAALAGASAPEAMDWRATEHGNLVTAVRNFEGLAGRRCGHVGGIWAATAMVADRLAILQPTKVKVQLSNQVLLNCLDGDACENGKGMIASALEYIQENKGVPDRTCMAYVGEKQKCSRFNTCLNCIPVPEVKCEPRAEFFRYPISSYEEVPVEAAAIRAEVAANGPIACALNDGLYGTIVAYEGETFTIKHDLGTFFGSKGFTEQSIDAIKECYAAKVELPYRYFDGEVAAFLNVLTLDAAIQYPRSIFNDGHNTPRTNNHALRNSLRAHHSEETLVTDLADQLAENSNGELPKNFSWLNYNGYAVVTPMQSHHNGPTGYCGACYAMASASVFSDRLKIMRGGANATDVFISPQNTVDCVRGPATAGCGGGDSSDVFPVWKSIGTVDETCNVWRNHEQACENKGIACRQCNGNGECSEVADGDFDVYKVKEYGFVKGEEAMMREIIARGPIDCGIGTPPALGEDIYGEDILCDNDTPPKDWEITHDISVVGWGETEDGQKYWVIRNSWGTHWGDHGFARVCRGRKQDGPGGNMKIEASCSFVVPDL</sequence>
<dbReference type="GO" id="GO:0006508">
    <property type="term" value="P:proteolysis"/>
    <property type="evidence" value="ECO:0007669"/>
    <property type="project" value="InterPro"/>
</dbReference>
<dbReference type="InterPro" id="IPR000668">
    <property type="entry name" value="Peptidase_C1A_C"/>
</dbReference>
<dbReference type="OrthoDB" id="190265at2759"/>
<feature type="domain" description="Peptidase C1A papain C-terminal" evidence="4">
    <location>
        <begin position="306"/>
        <end position="557"/>
    </location>
</feature>
<dbReference type="SMART" id="SM00645">
    <property type="entry name" value="Pept_C1"/>
    <property type="match status" value="1"/>
</dbReference>
<comment type="similarity">
    <text evidence="1">Belongs to the peptidase C1 family.</text>
</comment>
<dbReference type="EMBL" id="BEYU01000016">
    <property type="protein sequence ID" value="GBG25843.1"/>
    <property type="molecule type" value="Genomic_DNA"/>
</dbReference>
<keyword evidence="2" id="KW-0865">Zymogen</keyword>
<dbReference type="Proteomes" id="UP000241890">
    <property type="component" value="Unassembled WGS sequence"/>
</dbReference>
<organism evidence="5 6">
    <name type="scientific">Hondaea fermentalgiana</name>
    <dbReference type="NCBI Taxonomy" id="2315210"/>
    <lineage>
        <taxon>Eukaryota</taxon>
        <taxon>Sar</taxon>
        <taxon>Stramenopiles</taxon>
        <taxon>Bigyra</taxon>
        <taxon>Labyrinthulomycetes</taxon>
        <taxon>Thraustochytrida</taxon>
        <taxon>Thraustochytriidae</taxon>
        <taxon>Hondaea</taxon>
    </lineage>
</organism>
<accession>A0A2R5GBB2</accession>
<dbReference type="Pfam" id="PF00112">
    <property type="entry name" value="Peptidase_C1"/>
    <property type="match status" value="2"/>
</dbReference>
<keyword evidence="6" id="KW-1185">Reference proteome</keyword>
<dbReference type="GO" id="GO:0008234">
    <property type="term" value="F:cysteine-type peptidase activity"/>
    <property type="evidence" value="ECO:0007669"/>
    <property type="project" value="InterPro"/>
</dbReference>
<dbReference type="InterPro" id="IPR038765">
    <property type="entry name" value="Papain-like_cys_pep_sf"/>
</dbReference>
<dbReference type="InParanoid" id="A0A2R5GBB2"/>
<comment type="caution">
    <text evidence="5">The sequence shown here is derived from an EMBL/GenBank/DDBJ whole genome shotgun (WGS) entry which is preliminary data.</text>
</comment>